<comment type="caution">
    <text evidence="2">The sequence shown here is derived from an EMBL/GenBank/DDBJ whole genome shotgun (WGS) entry which is preliminary data.</text>
</comment>
<dbReference type="EMBL" id="VSRR010003842">
    <property type="protein sequence ID" value="MPC37649.1"/>
    <property type="molecule type" value="Genomic_DNA"/>
</dbReference>
<evidence type="ECO:0000256" key="1">
    <source>
        <dbReference type="SAM" id="Phobius"/>
    </source>
</evidence>
<name>A0A5B7EXB7_PORTR</name>
<sequence>MGFHSTNSLEKVVQVTCPYHHFPVASFSAFLSVKEPWCGKARAGRAYFNPIYPPLFLLIFPSACKLHFLPPSPPSHPPTSFRSRFLPTVSPASPLFQTLLLLFLVRPILSPRWFISSSLYLLLAARLVLFTRTSPPIVLSRSTFSLSILLLLLFLLALLFLLSSSSSFPSSASSSTSSS</sequence>
<keyword evidence="1" id="KW-1133">Transmembrane helix</keyword>
<reference evidence="2 3" key="1">
    <citation type="submission" date="2019-05" db="EMBL/GenBank/DDBJ databases">
        <title>Another draft genome of Portunus trituberculatus and its Hox gene families provides insights of decapod evolution.</title>
        <authorList>
            <person name="Jeong J.-H."/>
            <person name="Song I."/>
            <person name="Kim S."/>
            <person name="Choi T."/>
            <person name="Kim D."/>
            <person name="Ryu S."/>
            <person name="Kim W."/>
        </authorList>
    </citation>
    <scope>NUCLEOTIDE SEQUENCE [LARGE SCALE GENOMIC DNA]</scope>
    <source>
        <tissue evidence="2">Muscle</tissue>
    </source>
</reference>
<protein>
    <recommendedName>
        <fullName evidence="4">Transmembrane protein</fullName>
    </recommendedName>
</protein>
<dbReference type="Proteomes" id="UP000324222">
    <property type="component" value="Unassembled WGS sequence"/>
</dbReference>
<dbReference type="AlphaFoldDB" id="A0A5B7EXB7"/>
<evidence type="ECO:0008006" key="4">
    <source>
        <dbReference type="Google" id="ProtNLM"/>
    </source>
</evidence>
<feature type="transmembrane region" description="Helical" evidence="1">
    <location>
        <begin position="113"/>
        <end position="131"/>
    </location>
</feature>
<accession>A0A5B7EXB7</accession>
<keyword evidence="1" id="KW-0472">Membrane</keyword>
<gene>
    <name evidence="2" type="ORF">E2C01_031135</name>
</gene>
<evidence type="ECO:0000313" key="2">
    <source>
        <dbReference type="EMBL" id="MPC37649.1"/>
    </source>
</evidence>
<evidence type="ECO:0000313" key="3">
    <source>
        <dbReference type="Proteomes" id="UP000324222"/>
    </source>
</evidence>
<keyword evidence="3" id="KW-1185">Reference proteome</keyword>
<proteinExistence type="predicted"/>
<feature type="transmembrane region" description="Helical" evidence="1">
    <location>
        <begin position="143"/>
        <end position="162"/>
    </location>
</feature>
<organism evidence="2 3">
    <name type="scientific">Portunus trituberculatus</name>
    <name type="common">Swimming crab</name>
    <name type="synonym">Neptunus trituberculatus</name>
    <dbReference type="NCBI Taxonomy" id="210409"/>
    <lineage>
        <taxon>Eukaryota</taxon>
        <taxon>Metazoa</taxon>
        <taxon>Ecdysozoa</taxon>
        <taxon>Arthropoda</taxon>
        <taxon>Crustacea</taxon>
        <taxon>Multicrustacea</taxon>
        <taxon>Malacostraca</taxon>
        <taxon>Eumalacostraca</taxon>
        <taxon>Eucarida</taxon>
        <taxon>Decapoda</taxon>
        <taxon>Pleocyemata</taxon>
        <taxon>Brachyura</taxon>
        <taxon>Eubrachyura</taxon>
        <taxon>Portunoidea</taxon>
        <taxon>Portunidae</taxon>
        <taxon>Portuninae</taxon>
        <taxon>Portunus</taxon>
    </lineage>
</organism>
<keyword evidence="1" id="KW-0812">Transmembrane</keyword>